<organism evidence="3 4">
    <name type="scientific">Morella rubra</name>
    <name type="common">Chinese bayberry</name>
    <dbReference type="NCBI Taxonomy" id="262757"/>
    <lineage>
        <taxon>Eukaryota</taxon>
        <taxon>Viridiplantae</taxon>
        <taxon>Streptophyta</taxon>
        <taxon>Embryophyta</taxon>
        <taxon>Tracheophyta</taxon>
        <taxon>Spermatophyta</taxon>
        <taxon>Magnoliopsida</taxon>
        <taxon>eudicotyledons</taxon>
        <taxon>Gunneridae</taxon>
        <taxon>Pentapetalae</taxon>
        <taxon>rosids</taxon>
        <taxon>fabids</taxon>
        <taxon>Fagales</taxon>
        <taxon>Myricaceae</taxon>
        <taxon>Morella</taxon>
    </lineage>
</organism>
<feature type="region of interest" description="Disordered" evidence="1">
    <location>
        <begin position="459"/>
        <end position="498"/>
    </location>
</feature>
<dbReference type="Proteomes" id="UP000516437">
    <property type="component" value="Chromosome 2"/>
</dbReference>
<feature type="region of interest" description="Disordered" evidence="1">
    <location>
        <begin position="713"/>
        <end position="745"/>
    </location>
</feature>
<name>A0A6A1WM39_9ROSI</name>
<reference evidence="3 4" key="1">
    <citation type="journal article" date="2019" name="Plant Biotechnol. J.">
        <title>The red bayberry genome and genetic basis of sex determination.</title>
        <authorList>
            <person name="Jia H.M."/>
            <person name="Jia H.J."/>
            <person name="Cai Q.L."/>
            <person name="Wang Y."/>
            <person name="Zhao H.B."/>
            <person name="Yang W.F."/>
            <person name="Wang G.Y."/>
            <person name="Li Y.H."/>
            <person name="Zhan D.L."/>
            <person name="Shen Y.T."/>
            <person name="Niu Q.F."/>
            <person name="Chang L."/>
            <person name="Qiu J."/>
            <person name="Zhao L."/>
            <person name="Xie H.B."/>
            <person name="Fu W.Y."/>
            <person name="Jin J."/>
            <person name="Li X.W."/>
            <person name="Jiao Y."/>
            <person name="Zhou C.C."/>
            <person name="Tu T."/>
            <person name="Chai C.Y."/>
            <person name="Gao J.L."/>
            <person name="Fan L.J."/>
            <person name="van de Weg E."/>
            <person name="Wang J.Y."/>
            <person name="Gao Z.S."/>
        </authorList>
    </citation>
    <scope>NUCLEOTIDE SEQUENCE [LARGE SCALE GENOMIC DNA]</scope>
    <source>
        <tissue evidence="3">Leaves</tissue>
    </source>
</reference>
<dbReference type="InterPro" id="IPR000313">
    <property type="entry name" value="PWWP_dom"/>
</dbReference>
<evidence type="ECO:0000256" key="1">
    <source>
        <dbReference type="SAM" id="MobiDB-lite"/>
    </source>
</evidence>
<accession>A0A6A1WM39</accession>
<dbReference type="CDD" id="cd05162">
    <property type="entry name" value="PWWP"/>
    <property type="match status" value="1"/>
</dbReference>
<dbReference type="InterPro" id="IPR053063">
    <property type="entry name" value="PWWP_domain_containing_PDP"/>
</dbReference>
<dbReference type="PANTHER" id="PTHR42851:SF19">
    <property type="entry name" value="PWWP DOMAIN-CONTAINING PROTEIN 2-RELATED"/>
    <property type="match status" value="1"/>
</dbReference>
<dbReference type="EMBL" id="RXIC02000020">
    <property type="protein sequence ID" value="KAB1223890.1"/>
    <property type="molecule type" value="Genomic_DNA"/>
</dbReference>
<keyword evidence="3" id="KW-0418">Kinase</keyword>
<evidence type="ECO:0000313" key="4">
    <source>
        <dbReference type="Proteomes" id="UP000516437"/>
    </source>
</evidence>
<evidence type="ECO:0000259" key="2">
    <source>
        <dbReference type="PROSITE" id="PS50812"/>
    </source>
</evidence>
<sequence length="918" mass="99992">MSTNTSHIDLNSDVVSFDSENEAQRVNGCEPEPLTECLKGQGQIQGSSVERILDNDGDSSGANGVEGLSALDIVGTERSVVPEAVVDGLGKEDLMGGTAFLDVSSVAEAEIVMVDRGVNGQVGDVSLGLAKEDTDASVSMQGGTEPRVEAIKPADTSDRLPNKKSMVGPDISEVVTSQATSSEVSENQTMKTITVLKTNRTGTCVPETGVSQNIGDDSDLFNLVVDLNPYILSYGNVSGDVNVKSPPSKPEFSVSDLVWGKVRSHPWWPGQIFDPLASSEKAKKYFKKDSYLIAYFGDKTFAWNEVSRIKPFRSHFSQMEKQSTMEEFRYAVECALEEVSRRVEFGLACSCISDEVYAKLKTQIIVNAGITEESSRRDGGDSSLNATSLEPVELLKYIKALAQLPYGGADRLELVIAQAQLAAFYHWKGYSQLPEFNMLGALLEIDEDIPLVKNNEVPDIKNDESVSSGKGRSMSQVSSSHKRKHTSGDSMQHNKKEKSLSDLLAEKGLCTLNGKFESGREAVGKLISQSSGKKRKAVDAISDDSAVRHGRSCLSTGVTDVPILNKKTFRVGDSIRRVASQLNGSSPILKYGDGMAQETEVGNKTKREPSSECSSPDDVLSQLCLAARDPMKVYSFLDPLVRFFSELRNYVRLGDPSIEDHDQSLKQVFGGKTGKKSSKAGRKSTKPGITEAFKLESMNDTYWTDRIVQSIPEEQIENQNEARGLRPETASEKGFPTAEPETAQEMSHNLDLNQQSSGENFESEAAGKPVGQLEESCKQGPPPTALILNFTDLDSVPSKANLIQIFSRFGPLHESETEVLKKSNRAKVVFKRHADAESAFSSAGKYSIFGPSLVSYRLKHLHSPTSKASSCATMQGTKDIITFTRTMGLEPVRTSLRLIAIQVKRVAGITKFNSCLLL</sequence>
<gene>
    <name evidence="3" type="ORF">CJ030_MR2G023353</name>
</gene>
<dbReference type="PANTHER" id="PTHR42851">
    <property type="entry name" value="ALDOLASE-RELATED"/>
    <property type="match status" value="1"/>
</dbReference>
<dbReference type="GO" id="GO:0016301">
    <property type="term" value="F:kinase activity"/>
    <property type="evidence" value="ECO:0007669"/>
    <property type="project" value="UniProtKB-KW"/>
</dbReference>
<dbReference type="SUPFAM" id="SSF63748">
    <property type="entry name" value="Tudor/PWWP/MBT"/>
    <property type="match status" value="1"/>
</dbReference>
<keyword evidence="4" id="KW-1185">Reference proteome</keyword>
<evidence type="ECO:0000313" key="3">
    <source>
        <dbReference type="EMBL" id="KAB1223890.1"/>
    </source>
</evidence>
<comment type="caution">
    <text evidence="3">The sequence shown here is derived from an EMBL/GenBank/DDBJ whole genome shotgun (WGS) entry which is preliminary data.</text>
</comment>
<protein>
    <submittedName>
        <fullName evidence="3">Serine/threonine-protein kinase ATM</fullName>
    </submittedName>
</protein>
<dbReference type="SMART" id="SM00293">
    <property type="entry name" value="PWWP"/>
    <property type="match status" value="1"/>
</dbReference>
<keyword evidence="3" id="KW-0808">Transferase</keyword>
<proteinExistence type="predicted"/>
<dbReference type="PROSITE" id="PS50812">
    <property type="entry name" value="PWWP"/>
    <property type="match status" value="1"/>
</dbReference>
<dbReference type="AlphaFoldDB" id="A0A6A1WM39"/>
<feature type="compositionally biased region" description="Polar residues" evidence="1">
    <location>
        <begin position="465"/>
        <end position="479"/>
    </location>
</feature>
<dbReference type="Gene3D" id="2.30.30.140">
    <property type="match status" value="1"/>
</dbReference>
<feature type="domain" description="PWWP" evidence="2">
    <location>
        <begin position="254"/>
        <end position="315"/>
    </location>
</feature>
<dbReference type="OrthoDB" id="62853at2759"/>
<dbReference type="Pfam" id="PF00855">
    <property type="entry name" value="PWWP"/>
    <property type="match status" value="1"/>
</dbReference>